<accession>A0ABV7VBB4</accession>
<evidence type="ECO:0000313" key="8">
    <source>
        <dbReference type="Proteomes" id="UP001595711"/>
    </source>
</evidence>
<keyword evidence="5" id="KW-1003">Cell membrane</keyword>
<keyword evidence="8" id="KW-1185">Reference proteome</keyword>
<evidence type="ECO:0000313" key="7">
    <source>
        <dbReference type="EMBL" id="MFC3674711.1"/>
    </source>
</evidence>
<keyword evidence="4 5" id="KW-0472">Membrane</keyword>
<organism evidence="7 8">
    <name type="scientific">Ferrovibrio xuzhouensis</name>
    <dbReference type="NCBI Taxonomy" id="1576914"/>
    <lineage>
        <taxon>Bacteria</taxon>
        <taxon>Pseudomonadati</taxon>
        <taxon>Pseudomonadota</taxon>
        <taxon>Alphaproteobacteria</taxon>
        <taxon>Rhodospirillales</taxon>
        <taxon>Rhodospirillaceae</taxon>
        <taxon>Ferrovibrio</taxon>
    </lineage>
</organism>
<dbReference type="PANTHER" id="PTHR43229:SF6">
    <property type="entry name" value="ABC-TYPE MULTIDRUG TRANSPORT SYSTEM, PERMEASE COMPONENT"/>
    <property type="match status" value="1"/>
</dbReference>
<dbReference type="Proteomes" id="UP001595711">
    <property type="component" value="Unassembled WGS sequence"/>
</dbReference>
<dbReference type="PANTHER" id="PTHR43229">
    <property type="entry name" value="NODULATION PROTEIN J"/>
    <property type="match status" value="1"/>
</dbReference>
<evidence type="ECO:0000259" key="6">
    <source>
        <dbReference type="PROSITE" id="PS51012"/>
    </source>
</evidence>
<dbReference type="EMBL" id="JBHRYJ010000001">
    <property type="protein sequence ID" value="MFC3674711.1"/>
    <property type="molecule type" value="Genomic_DNA"/>
</dbReference>
<dbReference type="InterPro" id="IPR051784">
    <property type="entry name" value="Nod_factor_ABC_transporter"/>
</dbReference>
<proteinExistence type="inferred from homology"/>
<comment type="similarity">
    <text evidence="5">Belongs to the ABC-2 integral membrane protein family.</text>
</comment>
<sequence>MSTPGCGFEMFGIGPGRIGAMLRRHWYLLSGSWFRVFELIYWPAVQMIMWGFLTQFLAGKTSYVAQAFGILLSGIMLWDTLFRVQLGVAVSFLEEMWSRNLGNLFVSPLRPTEFAASVLLMGAIRTLLGMVPVSLLAWWFFGFSVYSMGLALAAFFASLILFGWAIGIAVCGLIMRYGMGAESAAWGTMFLILPVAAVYYPVTILPQWLQYVAWAMPPAYVFEGMRALLIDGVIRSDLMWRGFALNAVYLALGMAAFLRWFEAARRRGLLLGQGE</sequence>
<evidence type="ECO:0000256" key="4">
    <source>
        <dbReference type="ARBA" id="ARBA00023136"/>
    </source>
</evidence>
<keyword evidence="5" id="KW-0813">Transport</keyword>
<reference evidence="8" key="1">
    <citation type="journal article" date="2019" name="Int. J. Syst. Evol. Microbiol.">
        <title>The Global Catalogue of Microorganisms (GCM) 10K type strain sequencing project: providing services to taxonomists for standard genome sequencing and annotation.</title>
        <authorList>
            <consortium name="The Broad Institute Genomics Platform"/>
            <consortium name="The Broad Institute Genome Sequencing Center for Infectious Disease"/>
            <person name="Wu L."/>
            <person name="Ma J."/>
        </authorList>
    </citation>
    <scope>NUCLEOTIDE SEQUENCE [LARGE SCALE GENOMIC DNA]</scope>
    <source>
        <strain evidence="8">KCTC 42182</strain>
    </source>
</reference>
<gene>
    <name evidence="7" type="ORF">ACFOOQ_04095</name>
</gene>
<dbReference type="RefSeq" id="WP_379722094.1">
    <property type="nucleotide sequence ID" value="NZ_JBHRYJ010000001.1"/>
</dbReference>
<feature type="transmembrane region" description="Helical" evidence="5">
    <location>
        <begin position="242"/>
        <end position="261"/>
    </location>
</feature>
<comment type="subcellular location">
    <subcellularLocation>
        <location evidence="5">Cell inner membrane</location>
        <topology evidence="5">Multi-pass membrane protein</topology>
    </subcellularLocation>
    <subcellularLocation>
        <location evidence="1">Membrane</location>
        <topology evidence="1">Multi-pass membrane protein</topology>
    </subcellularLocation>
</comment>
<name>A0ABV7VBB4_9PROT</name>
<feature type="transmembrane region" description="Helical" evidence="5">
    <location>
        <begin position="183"/>
        <end position="202"/>
    </location>
</feature>
<dbReference type="InterPro" id="IPR013525">
    <property type="entry name" value="ABC2_TM"/>
</dbReference>
<comment type="caution">
    <text evidence="7">The sequence shown here is derived from an EMBL/GenBank/DDBJ whole genome shotgun (WGS) entry which is preliminary data.</text>
</comment>
<feature type="transmembrane region" description="Helical" evidence="5">
    <location>
        <begin position="26"/>
        <end position="44"/>
    </location>
</feature>
<evidence type="ECO:0000256" key="2">
    <source>
        <dbReference type="ARBA" id="ARBA00022692"/>
    </source>
</evidence>
<evidence type="ECO:0000256" key="3">
    <source>
        <dbReference type="ARBA" id="ARBA00022989"/>
    </source>
</evidence>
<dbReference type="PROSITE" id="PS51012">
    <property type="entry name" value="ABC_TM2"/>
    <property type="match status" value="1"/>
</dbReference>
<keyword evidence="3 5" id="KW-1133">Transmembrane helix</keyword>
<keyword evidence="2 5" id="KW-0812">Transmembrane</keyword>
<dbReference type="Pfam" id="PF01061">
    <property type="entry name" value="ABC2_membrane"/>
    <property type="match status" value="1"/>
</dbReference>
<evidence type="ECO:0000256" key="5">
    <source>
        <dbReference type="RuleBase" id="RU361157"/>
    </source>
</evidence>
<evidence type="ECO:0000256" key="1">
    <source>
        <dbReference type="ARBA" id="ARBA00004141"/>
    </source>
</evidence>
<feature type="transmembrane region" description="Helical" evidence="5">
    <location>
        <begin position="114"/>
        <end position="141"/>
    </location>
</feature>
<feature type="domain" description="ABC transmembrane type-2" evidence="6">
    <location>
        <begin position="34"/>
        <end position="260"/>
    </location>
</feature>
<dbReference type="InterPro" id="IPR047817">
    <property type="entry name" value="ABC2_TM_bact-type"/>
</dbReference>
<feature type="transmembrane region" description="Helical" evidence="5">
    <location>
        <begin position="147"/>
        <end position="171"/>
    </location>
</feature>
<protein>
    <recommendedName>
        <fullName evidence="5">Transport permease protein</fullName>
    </recommendedName>
</protein>
<feature type="transmembrane region" description="Helical" evidence="5">
    <location>
        <begin position="64"/>
        <end position="93"/>
    </location>
</feature>